<keyword evidence="3" id="KW-1185">Reference proteome</keyword>
<sequence length="377" mass="42382">MDSGESTSTDKQSLDTNHTVFVCGFIPKRWHNSALLAIIQDLLPEYYVACNGDNWDGNTLSRLLLSNAEAMLFFVNEFTLADRNCLLNLQYAWNLMIPVVMLRPPRTKLVICKRERTSERISTIMDNDSVARGANGRWSLLQDKPTNIVDYTLLQDILHEGYKLSLIYDRLDHTGSTRKIIERLKQVMRPTPLHDEDAPPFYLSPSDADKNDGDPTQLRITRSLGSLQKIEPGPLRTTHQKPKKIPPQPPNKENELQKSESSAPQSAKNSINNAPSVVSTGSSSQERRTSMGSLDDVNSFQETQYLVFPIRNSTKKPTLIKFPEDLMENDMDGGMWGSESSLEEDSEIAEKVYSGMFLNDVEEDSPIGTPAPYIGDL</sequence>
<evidence type="ECO:0000256" key="1">
    <source>
        <dbReference type="SAM" id="MobiDB-lite"/>
    </source>
</evidence>
<protein>
    <submittedName>
        <fullName evidence="4">TIR-like domain-containing protein</fullName>
    </submittedName>
</protein>
<reference evidence="4" key="1">
    <citation type="submission" date="2017-02" db="UniProtKB">
        <authorList>
            <consortium name="WormBaseParasite"/>
        </authorList>
    </citation>
    <scope>IDENTIFICATION</scope>
</reference>
<dbReference type="EMBL" id="UYSL01020039">
    <property type="protein sequence ID" value="VDL72287.1"/>
    <property type="molecule type" value="Genomic_DNA"/>
</dbReference>
<dbReference type="Proteomes" id="UP000271162">
    <property type="component" value="Unassembled WGS sequence"/>
</dbReference>
<gene>
    <name evidence="2" type="ORF">NBR_LOCUS8698</name>
</gene>
<accession>A0A0N4XZR7</accession>
<dbReference type="OMA" id="MLFFVNE"/>
<dbReference type="WBParaSite" id="NBR_0000869701-mRNA-1">
    <property type="protein sequence ID" value="NBR_0000869701-mRNA-1"/>
    <property type="gene ID" value="NBR_0000869701"/>
</dbReference>
<evidence type="ECO:0000313" key="4">
    <source>
        <dbReference type="WBParaSite" id="NBR_0000869701-mRNA-1"/>
    </source>
</evidence>
<feature type="compositionally biased region" description="Polar residues" evidence="1">
    <location>
        <begin position="259"/>
        <end position="296"/>
    </location>
</feature>
<organism evidence="4">
    <name type="scientific">Nippostrongylus brasiliensis</name>
    <name type="common">Rat hookworm</name>
    <dbReference type="NCBI Taxonomy" id="27835"/>
    <lineage>
        <taxon>Eukaryota</taxon>
        <taxon>Metazoa</taxon>
        <taxon>Ecdysozoa</taxon>
        <taxon>Nematoda</taxon>
        <taxon>Chromadorea</taxon>
        <taxon>Rhabditida</taxon>
        <taxon>Rhabditina</taxon>
        <taxon>Rhabditomorpha</taxon>
        <taxon>Strongyloidea</taxon>
        <taxon>Heligmosomidae</taxon>
        <taxon>Nippostrongylus</taxon>
    </lineage>
</organism>
<dbReference type="STRING" id="27835.A0A0N4XZR7"/>
<evidence type="ECO:0000313" key="2">
    <source>
        <dbReference type="EMBL" id="VDL72287.1"/>
    </source>
</evidence>
<name>A0A0N4XZR7_NIPBR</name>
<evidence type="ECO:0000313" key="3">
    <source>
        <dbReference type="Proteomes" id="UP000271162"/>
    </source>
</evidence>
<dbReference type="AlphaFoldDB" id="A0A0N4XZR7"/>
<reference evidence="2 3" key="2">
    <citation type="submission" date="2018-11" db="EMBL/GenBank/DDBJ databases">
        <authorList>
            <consortium name="Pathogen Informatics"/>
        </authorList>
    </citation>
    <scope>NUCLEOTIDE SEQUENCE [LARGE SCALE GENOMIC DNA]</scope>
</reference>
<proteinExistence type="predicted"/>
<feature type="region of interest" description="Disordered" evidence="1">
    <location>
        <begin position="190"/>
        <end position="296"/>
    </location>
</feature>